<gene>
    <name evidence="1" type="ORF">AVEN_54563_1</name>
</gene>
<name>A0A4Y2BLT7_ARAVE</name>
<organism evidence="1 2">
    <name type="scientific">Araneus ventricosus</name>
    <name type="common">Orbweaver spider</name>
    <name type="synonym">Epeira ventricosa</name>
    <dbReference type="NCBI Taxonomy" id="182803"/>
    <lineage>
        <taxon>Eukaryota</taxon>
        <taxon>Metazoa</taxon>
        <taxon>Ecdysozoa</taxon>
        <taxon>Arthropoda</taxon>
        <taxon>Chelicerata</taxon>
        <taxon>Arachnida</taxon>
        <taxon>Araneae</taxon>
        <taxon>Araneomorphae</taxon>
        <taxon>Entelegynae</taxon>
        <taxon>Araneoidea</taxon>
        <taxon>Araneidae</taxon>
        <taxon>Araneus</taxon>
    </lineage>
</organism>
<accession>A0A4Y2BLT7</accession>
<evidence type="ECO:0000313" key="2">
    <source>
        <dbReference type="Proteomes" id="UP000499080"/>
    </source>
</evidence>
<reference evidence="1 2" key="1">
    <citation type="journal article" date="2019" name="Sci. Rep.">
        <title>Orb-weaving spider Araneus ventricosus genome elucidates the spidroin gene catalogue.</title>
        <authorList>
            <person name="Kono N."/>
            <person name="Nakamura H."/>
            <person name="Ohtoshi R."/>
            <person name="Moran D.A.P."/>
            <person name="Shinohara A."/>
            <person name="Yoshida Y."/>
            <person name="Fujiwara M."/>
            <person name="Mori M."/>
            <person name="Tomita M."/>
            <person name="Arakawa K."/>
        </authorList>
    </citation>
    <scope>NUCLEOTIDE SEQUENCE [LARGE SCALE GENOMIC DNA]</scope>
</reference>
<proteinExistence type="predicted"/>
<evidence type="ECO:0000313" key="1">
    <source>
        <dbReference type="EMBL" id="GBL92903.1"/>
    </source>
</evidence>
<sequence length="96" mass="10690">MVCVFWCCMRLCRSYNVLFSTRKCEDLLLHDSFPTGGTTSTCMRSHWLSKLVTTSLVGIVNDGTYGRGRPCPMMAVKSPTLSSQLLQRSFVSSKAT</sequence>
<comment type="caution">
    <text evidence="1">The sequence shown here is derived from an EMBL/GenBank/DDBJ whole genome shotgun (WGS) entry which is preliminary data.</text>
</comment>
<dbReference type="AlphaFoldDB" id="A0A4Y2BLT7"/>
<keyword evidence="2" id="KW-1185">Reference proteome</keyword>
<dbReference type="EMBL" id="BGPR01000090">
    <property type="protein sequence ID" value="GBL92903.1"/>
    <property type="molecule type" value="Genomic_DNA"/>
</dbReference>
<dbReference type="Proteomes" id="UP000499080">
    <property type="component" value="Unassembled WGS sequence"/>
</dbReference>
<protein>
    <submittedName>
        <fullName evidence="1">Uncharacterized protein</fullName>
    </submittedName>
</protein>